<dbReference type="GeneID" id="63747759"/>
<accession>A0A1L9RRD7</accession>
<dbReference type="OrthoDB" id="4177740at2759"/>
<evidence type="ECO:0000313" key="2">
    <source>
        <dbReference type="Proteomes" id="UP000184383"/>
    </source>
</evidence>
<protein>
    <submittedName>
        <fullName evidence="1">Uncharacterized protein</fullName>
    </submittedName>
</protein>
<evidence type="ECO:0000313" key="1">
    <source>
        <dbReference type="EMBL" id="OJJ37388.1"/>
    </source>
</evidence>
<dbReference type="RefSeq" id="XP_040691064.1">
    <property type="nucleotide sequence ID" value="XM_040831911.1"/>
</dbReference>
<dbReference type="EMBL" id="KV878211">
    <property type="protein sequence ID" value="OJJ37388.1"/>
    <property type="molecule type" value="Genomic_DNA"/>
</dbReference>
<proteinExistence type="predicted"/>
<organism evidence="1 2">
    <name type="scientific">Aspergillus wentii DTO 134E9</name>
    <dbReference type="NCBI Taxonomy" id="1073089"/>
    <lineage>
        <taxon>Eukaryota</taxon>
        <taxon>Fungi</taxon>
        <taxon>Dikarya</taxon>
        <taxon>Ascomycota</taxon>
        <taxon>Pezizomycotina</taxon>
        <taxon>Eurotiomycetes</taxon>
        <taxon>Eurotiomycetidae</taxon>
        <taxon>Eurotiales</taxon>
        <taxon>Aspergillaceae</taxon>
        <taxon>Aspergillus</taxon>
        <taxon>Aspergillus subgen. Cremei</taxon>
    </lineage>
</organism>
<dbReference type="VEuPathDB" id="FungiDB:ASPWEDRAFT_182268"/>
<dbReference type="AlphaFoldDB" id="A0A1L9RRD7"/>
<dbReference type="STRING" id="1073089.A0A1L9RRD7"/>
<sequence>MAEKTEEYWRSVLGRLKGRKAEPDNSQRTEGIIMNLNRIYDTAEDLTSVFLDPSEYSSLSIKCEELKLKDNGSYALLPQPCFFKPLSLRNILSHPVNRHAMCERDRNYQDIFDKAIESFGPLKSTPIEAADLLCSRLSWEVAGYPRVGTDCGNSTLFSLAKWATRNFTANGVFSDVFEDTLFNSNEPPWNPVEAYKLPEEYPHTMFTMRHDVQGEEELLRGEVLAIVAAMSTRMKLYSSSGHLYIPVLVFSFMGKQHGRILQAYYNGTAVVIRMTKLYDFTTAANARKHLQLFAQHMANNPTGNTKDWVTYE</sequence>
<keyword evidence="2" id="KW-1185">Reference proteome</keyword>
<gene>
    <name evidence="1" type="ORF">ASPWEDRAFT_182268</name>
</gene>
<reference evidence="2" key="1">
    <citation type="journal article" date="2017" name="Genome Biol.">
        <title>Comparative genomics reveals high biological diversity and specific adaptations in the industrially and medically important fungal genus Aspergillus.</title>
        <authorList>
            <person name="de Vries R.P."/>
            <person name="Riley R."/>
            <person name="Wiebenga A."/>
            <person name="Aguilar-Osorio G."/>
            <person name="Amillis S."/>
            <person name="Uchima C.A."/>
            <person name="Anderluh G."/>
            <person name="Asadollahi M."/>
            <person name="Askin M."/>
            <person name="Barry K."/>
            <person name="Battaglia E."/>
            <person name="Bayram O."/>
            <person name="Benocci T."/>
            <person name="Braus-Stromeyer S.A."/>
            <person name="Caldana C."/>
            <person name="Canovas D."/>
            <person name="Cerqueira G.C."/>
            <person name="Chen F."/>
            <person name="Chen W."/>
            <person name="Choi C."/>
            <person name="Clum A."/>
            <person name="Dos Santos R.A."/>
            <person name="Damasio A.R."/>
            <person name="Diallinas G."/>
            <person name="Emri T."/>
            <person name="Fekete E."/>
            <person name="Flipphi M."/>
            <person name="Freyberg S."/>
            <person name="Gallo A."/>
            <person name="Gournas C."/>
            <person name="Habgood R."/>
            <person name="Hainaut M."/>
            <person name="Harispe M.L."/>
            <person name="Henrissat B."/>
            <person name="Hilden K.S."/>
            <person name="Hope R."/>
            <person name="Hossain A."/>
            <person name="Karabika E."/>
            <person name="Karaffa L."/>
            <person name="Karanyi Z."/>
            <person name="Krasevec N."/>
            <person name="Kuo A."/>
            <person name="Kusch H."/>
            <person name="LaButti K."/>
            <person name="Lagendijk E.L."/>
            <person name="Lapidus A."/>
            <person name="Levasseur A."/>
            <person name="Lindquist E."/>
            <person name="Lipzen A."/>
            <person name="Logrieco A.F."/>
            <person name="MacCabe A."/>
            <person name="Maekelae M.R."/>
            <person name="Malavazi I."/>
            <person name="Melin P."/>
            <person name="Meyer V."/>
            <person name="Mielnichuk N."/>
            <person name="Miskei M."/>
            <person name="Molnar A.P."/>
            <person name="Mule G."/>
            <person name="Ngan C.Y."/>
            <person name="Orejas M."/>
            <person name="Orosz E."/>
            <person name="Ouedraogo J.P."/>
            <person name="Overkamp K.M."/>
            <person name="Park H.-S."/>
            <person name="Perrone G."/>
            <person name="Piumi F."/>
            <person name="Punt P.J."/>
            <person name="Ram A.F."/>
            <person name="Ramon A."/>
            <person name="Rauscher S."/>
            <person name="Record E."/>
            <person name="Riano-Pachon D.M."/>
            <person name="Robert V."/>
            <person name="Roehrig J."/>
            <person name="Ruller R."/>
            <person name="Salamov A."/>
            <person name="Salih N.S."/>
            <person name="Samson R.A."/>
            <person name="Sandor E."/>
            <person name="Sanguinetti M."/>
            <person name="Schuetze T."/>
            <person name="Sepcic K."/>
            <person name="Shelest E."/>
            <person name="Sherlock G."/>
            <person name="Sophianopoulou V."/>
            <person name="Squina F.M."/>
            <person name="Sun H."/>
            <person name="Susca A."/>
            <person name="Todd R.B."/>
            <person name="Tsang A."/>
            <person name="Unkles S.E."/>
            <person name="van de Wiele N."/>
            <person name="van Rossen-Uffink D."/>
            <person name="Oliveira J.V."/>
            <person name="Vesth T.C."/>
            <person name="Visser J."/>
            <person name="Yu J.-H."/>
            <person name="Zhou M."/>
            <person name="Andersen M.R."/>
            <person name="Archer D.B."/>
            <person name="Baker S.E."/>
            <person name="Benoit I."/>
            <person name="Brakhage A.A."/>
            <person name="Braus G.H."/>
            <person name="Fischer R."/>
            <person name="Frisvad J.C."/>
            <person name="Goldman G.H."/>
            <person name="Houbraken J."/>
            <person name="Oakley B."/>
            <person name="Pocsi I."/>
            <person name="Scazzocchio C."/>
            <person name="Seiboth B."/>
            <person name="vanKuyk P.A."/>
            <person name="Wortman J."/>
            <person name="Dyer P.S."/>
            <person name="Grigoriev I.V."/>
        </authorList>
    </citation>
    <scope>NUCLEOTIDE SEQUENCE [LARGE SCALE GENOMIC DNA]</scope>
    <source>
        <strain evidence="2">DTO 134E9</strain>
    </source>
</reference>
<dbReference type="Proteomes" id="UP000184383">
    <property type="component" value="Unassembled WGS sequence"/>
</dbReference>
<name>A0A1L9RRD7_ASPWE</name>